<evidence type="ECO:0000256" key="1">
    <source>
        <dbReference type="SAM" id="MobiDB-lite"/>
    </source>
</evidence>
<evidence type="ECO:0000313" key="2">
    <source>
        <dbReference type="EMBL" id="KAL3783344.1"/>
    </source>
</evidence>
<protein>
    <submittedName>
        <fullName evidence="2">Uncharacterized protein</fullName>
    </submittedName>
</protein>
<proteinExistence type="predicted"/>
<evidence type="ECO:0000313" key="3">
    <source>
        <dbReference type="Proteomes" id="UP001516023"/>
    </source>
</evidence>
<gene>
    <name evidence="2" type="ORF">HJC23_011108</name>
</gene>
<reference evidence="2 3" key="1">
    <citation type="journal article" date="2020" name="G3 (Bethesda)">
        <title>Improved Reference Genome for Cyclotella cryptica CCMP332, a Model for Cell Wall Morphogenesis, Salinity Adaptation, and Lipid Production in Diatoms (Bacillariophyta).</title>
        <authorList>
            <person name="Roberts W.R."/>
            <person name="Downey K.M."/>
            <person name="Ruck E.C."/>
            <person name="Traller J.C."/>
            <person name="Alverson A.J."/>
        </authorList>
    </citation>
    <scope>NUCLEOTIDE SEQUENCE [LARGE SCALE GENOMIC DNA]</scope>
    <source>
        <strain evidence="2 3">CCMP332</strain>
    </source>
</reference>
<keyword evidence="3" id="KW-1185">Reference proteome</keyword>
<accession>A0ABD3P6V4</accession>
<feature type="region of interest" description="Disordered" evidence="1">
    <location>
        <begin position="59"/>
        <end position="78"/>
    </location>
</feature>
<dbReference type="EMBL" id="JABMIG020000263">
    <property type="protein sequence ID" value="KAL3783344.1"/>
    <property type="molecule type" value="Genomic_DNA"/>
</dbReference>
<organism evidence="2 3">
    <name type="scientific">Cyclotella cryptica</name>
    <dbReference type="NCBI Taxonomy" id="29204"/>
    <lineage>
        <taxon>Eukaryota</taxon>
        <taxon>Sar</taxon>
        <taxon>Stramenopiles</taxon>
        <taxon>Ochrophyta</taxon>
        <taxon>Bacillariophyta</taxon>
        <taxon>Coscinodiscophyceae</taxon>
        <taxon>Thalassiosirophycidae</taxon>
        <taxon>Stephanodiscales</taxon>
        <taxon>Stephanodiscaceae</taxon>
        <taxon>Cyclotella</taxon>
    </lineage>
</organism>
<dbReference type="AlphaFoldDB" id="A0ABD3P6V4"/>
<name>A0ABD3P6V4_9STRA</name>
<sequence>MNCSATAWLDRRRVGNTFIHELFAELSNQQTAHVRCNKNRRSRVWLSLQVSFRYDFIDGKKDHSSNSDGQRKSQTTDRFGKCNDGRIDRALRVLGWWRCFFCRCGRLWSGARRGKQVGSPVLANGL</sequence>
<dbReference type="Proteomes" id="UP001516023">
    <property type="component" value="Unassembled WGS sequence"/>
</dbReference>
<comment type="caution">
    <text evidence="2">The sequence shown here is derived from an EMBL/GenBank/DDBJ whole genome shotgun (WGS) entry which is preliminary data.</text>
</comment>